<organism evidence="1">
    <name type="scientific">Serratia fonticola</name>
    <dbReference type="NCBI Taxonomy" id="47917"/>
    <lineage>
        <taxon>Bacteria</taxon>
        <taxon>Pseudomonadati</taxon>
        <taxon>Pseudomonadota</taxon>
        <taxon>Gammaproteobacteria</taxon>
        <taxon>Enterobacterales</taxon>
        <taxon>Yersiniaceae</taxon>
        <taxon>Serratia</taxon>
    </lineage>
</organism>
<accession>A0A4U9TBA5</accession>
<name>A0A4U9TBA5_SERFO</name>
<protein>
    <submittedName>
        <fullName evidence="1">Uncharacterized protein</fullName>
    </submittedName>
</protein>
<proteinExistence type="predicted"/>
<sequence length="38" mass="4087">MNRFYFSIPLLLSLCHSALALDVGAVSSFMPSNSATPK</sequence>
<gene>
    <name evidence="1" type="ORF">NCTC12965_00340</name>
</gene>
<dbReference type="EMBL" id="CABEEZ010000014">
    <property type="protein sequence ID" value="VTR17060.1"/>
    <property type="molecule type" value="Genomic_DNA"/>
</dbReference>
<evidence type="ECO:0000313" key="1">
    <source>
        <dbReference type="EMBL" id="VTR17060.1"/>
    </source>
</evidence>
<reference evidence="1" key="1">
    <citation type="submission" date="2019-05" db="EMBL/GenBank/DDBJ databases">
        <authorList>
            <consortium name="Pathogen Informatics"/>
        </authorList>
    </citation>
    <scope>NUCLEOTIDE SEQUENCE [LARGE SCALE GENOMIC DNA]</scope>
    <source>
        <strain evidence="1">NCTC12965</strain>
    </source>
</reference>
<dbReference type="AlphaFoldDB" id="A0A4U9TBA5"/>